<dbReference type="SUPFAM" id="SSF55166">
    <property type="entry name" value="Hedgehog/DD-peptidase"/>
    <property type="match status" value="1"/>
</dbReference>
<evidence type="ECO:0008006" key="3">
    <source>
        <dbReference type="Google" id="ProtNLM"/>
    </source>
</evidence>
<evidence type="ECO:0000313" key="2">
    <source>
        <dbReference type="EMBL" id="CAB4162745.1"/>
    </source>
</evidence>
<evidence type="ECO:0000256" key="1">
    <source>
        <dbReference type="SAM" id="MobiDB-lite"/>
    </source>
</evidence>
<feature type="region of interest" description="Disordered" evidence="1">
    <location>
        <begin position="424"/>
        <end position="459"/>
    </location>
</feature>
<feature type="compositionally biased region" description="Polar residues" evidence="1">
    <location>
        <begin position="440"/>
        <end position="449"/>
    </location>
</feature>
<feature type="region of interest" description="Disordered" evidence="1">
    <location>
        <begin position="300"/>
        <end position="319"/>
    </location>
</feature>
<accession>A0A6J5P0N8</accession>
<dbReference type="InterPro" id="IPR009045">
    <property type="entry name" value="Zn_M74/Hedgehog-like"/>
</dbReference>
<dbReference type="EMBL" id="LR796734">
    <property type="protein sequence ID" value="CAB4162745.1"/>
    <property type="molecule type" value="Genomic_DNA"/>
</dbReference>
<protein>
    <recommendedName>
        <fullName evidence="3">Peptidase M15B</fullName>
    </recommendedName>
</protein>
<dbReference type="Gene3D" id="1.10.530.10">
    <property type="match status" value="1"/>
</dbReference>
<sequence>MAKEDVRQLSEVTRNTNTVVTQFRQASNDNTKNMSKIVKDISSVFKGQRSEISSLNSTIDENINATNRTAAKVDQTNNLMQETVNIQNRMLSELKNLARTVKEGNISQKEENVSWLGKIYNALTGTTAKVIGGVAAAGYAGKEIASYDPKNPKLPSDSLPSERGNSSRGAGGKNAPSSVFESIIKAEGTNKYNDPYNTSLGYEKSPKPLTEMTMKEVLDWGDYIRKQTKVGKNHNSSAKGAFQIVNTTQKEAMKALGIGMDEKFNEENQRRLASWILQKQGFGAWEGFKKHPEELKKAQEALKSASSQTNQNTNSDGRKLENFNKELFSLGGGRTGNLENVEKLNPDLKQALLGALEEYKNATGKTATITSGARSREDQEAISSPYMKAKPGTSKHERGSAVDLNSADAREMERLGILKKYGLHRPHGEKDPVHVELKSPGQQYNQPKPGSSRGMGAEPIPAEATGRSSPFMNMDPRSIMPSFPGMGPRSEASPFSVLSNVLGNIPQLGTAGSIIGPIASILGNLTSKNIEPPLPYNKNIAPDITPKADVSPSIGTLLEKMKEDKTIKETGTQPNIIMASSQFGGTSADWSKEILTYFGVNPQQSSIG</sequence>
<feature type="compositionally biased region" description="Basic and acidic residues" evidence="1">
    <location>
        <begin position="426"/>
        <end position="437"/>
    </location>
</feature>
<feature type="compositionally biased region" description="Low complexity" evidence="1">
    <location>
        <begin position="306"/>
        <end position="315"/>
    </location>
</feature>
<gene>
    <name evidence="2" type="ORF">UFOVP787_104</name>
</gene>
<proteinExistence type="predicted"/>
<name>A0A6J5P0N8_9CAUD</name>
<feature type="region of interest" description="Disordered" evidence="1">
    <location>
        <begin position="145"/>
        <end position="177"/>
    </location>
</feature>
<organism evidence="2">
    <name type="scientific">uncultured Caudovirales phage</name>
    <dbReference type="NCBI Taxonomy" id="2100421"/>
    <lineage>
        <taxon>Viruses</taxon>
        <taxon>Duplodnaviria</taxon>
        <taxon>Heunggongvirae</taxon>
        <taxon>Uroviricota</taxon>
        <taxon>Caudoviricetes</taxon>
        <taxon>Peduoviridae</taxon>
        <taxon>Maltschvirus</taxon>
        <taxon>Maltschvirus maltsch</taxon>
    </lineage>
</organism>
<dbReference type="Gene3D" id="3.30.1380.10">
    <property type="match status" value="1"/>
</dbReference>
<dbReference type="CDD" id="cd14814">
    <property type="entry name" value="Peptidase_M15"/>
    <property type="match status" value="1"/>
</dbReference>
<reference evidence="2" key="1">
    <citation type="submission" date="2020-04" db="EMBL/GenBank/DDBJ databases">
        <authorList>
            <person name="Chiriac C."/>
            <person name="Salcher M."/>
            <person name="Ghai R."/>
            <person name="Kavagutti S V."/>
        </authorList>
    </citation>
    <scope>NUCLEOTIDE SEQUENCE</scope>
</reference>